<dbReference type="EMBL" id="CM042009">
    <property type="protein sequence ID" value="KAI3792938.1"/>
    <property type="molecule type" value="Genomic_DNA"/>
</dbReference>
<reference evidence="2" key="1">
    <citation type="journal article" date="2022" name="Mol. Ecol. Resour.">
        <title>The genomes of chicory, endive, great burdock and yacon provide insights into Asteraceae palaeo-polyploidization history and plant inulin production.</title>
        <authorList>
            <person name="Fan W."/>
            <person name="Wang S."/>
            <person name="Wang H."/>
            <person name="Wang A."/>
            <person name="Jiang F."/>
            <person name="Liu H."/>
            <person name="Zhao H."/>
            <person name="Xu D."/>
            <person name="Zhang Y."/>
        </authorList>
    </citation>
    <scope>NUCLEOTIDE SEQUENCE [LARGE SCALE GENOMIC DNA]</scope>
    <source>
        <strain evidence="2">cv. Punajuju</strain>
    </source>
</reference>
<proteinExistence type="predicted"/>
<organism evidence="1 2">
    <name type="scientific">Cichorium intybus</name>
    <name type="common">Chicory</name>
    <dbReference type="NCBI Taxonomy" id="13427"/>
    <lineage>
        <taxon>Eukaryota</taxon>
        <taxon>Viridiplantae</taxon>
        <taxon>Streptophyta</taxon>
        <taxon>Embryophyta</taxon>
        <taxon>Tracheophyta</taxon>
        <taxon>Spermatophyta</taxon>
        <taxon>Magnoliopsida</taxon>
        <taxon>eudicotyledons</taxon>
        <taxon>Gunneridae</taxon>
        <taxon>Pentapetalae</taxon>
        <taxon>asterids</taxon>
        <taxon>campanulids</taxon>
        <taxon>Asterales</taxon>
        <taxon>Asteraceae</taxon>
        <taxon>Cichorioideae</taxon>
        <taxon>Cichorieae</taxon>
        <taxon>Cichoriinae</taxon>
        <taxon>Cichorium</taxon>
    </lineage>
</organism>
<dbReference type="Proteomes" id="UP001055811">
    <property type="component" value="Linkage Group LG01"/>
</dbReference>
<sequence length="195" mass="22036">MWISIRPSLSLPAAANGVKNHYRIQPSQHNPQFPSTHAAIPLFSISPLSPSSDSVTIFCSLVSRIRFGSQAMDDVCEGTCISLVEQEEKILEWWSEVKAFDTQLEKTKDLLEYVFHDGPAFATGLPHYGHILAGTIKDIVTRYQTMTGHHVTRRFGWDCHGLPVEHEIDMKLGIKSREDVRWGVGKGNYQDWEVD</sequence>
<reference evidence="1 2" key="2">
    <citation type="journal article" date="2022" name="Mol. Ecol. Resour.">
        <title>The genomes of chicory, endive, great burdock and yacon provide insights into Asteraceae paleo-polyploidization history and plant inulin production.</title>
        <authorList>
            <person name="Fan W."/>
            <person name="Wang S."/>
            <person name="Wang H."/>
            <person name="Wang A."/>
            <person name="Jiang F."/>
            <person name="Liu H."/>
            <person name="Zhao H."/>
            <person name="Xu D."/>
            <person name="Zhang Y."/>
        </authorList>
    </citation>
    <scope>NUCLEOTIDE SEQUENCE [LARGE SCALE GENOMIC DNA]</scope>
    <source>
        <strain evidence="2">cv. Punajuju</strain>
        <tissue evidence="1">Leaves</tissue>
    </source>
</reference>
<evidence type="ECO:0000313" key="2">
    <source>
        <dbReference type="Proteomes" id="UP001055811"/>
    </source>
</evidence>
<comment type="caution">
    <text evidence="1">The sequence shown here is derived from an EMBL/GenBank/DDBJ whole genome shotgun (WGS) entry which is preliminary data.</text>
</comment>
<name>A0ACB9HAM5_CICIN</name>
<protein>
    <submittedName>
        <fullName evidence="1">Uncharacterized protein</fullName>
    </submittedName>
</protein>
<evidence type="ECO:0000313" key="1">
    <source>
        <dbReference type="EMBL" id="KAI3792938.1"/>
    </source>
</evidence>
<accession>A0ACB9HAM5</accession>
<gene>
    <name evidence="1" type="ORF">L2E82_06831</name>
</gene>
<keyword evidence="2" id="KW-1185">Reference proteome</keyword>